<dbReference type="GO" id="GO:0004475">
    <property type="term" value="F:mannose-1-phosphate guanylyltransferase (GTP) activity"/>
    <property type="evidence" value="ECO:0007669"/>
    <property type="project" value="TreeGrafter"/>
</dbReference>
<gene>
    <name evidence="2" type="ORF">METZ01_LOCUS280088</name>
</gene>
<name>A0A382KQY3_9ZZZZ</name>
<organism evidence="2">
    <name type="scientific">marine metagenome</name>
    <dbReference type="NCBI Taxonomy" id="408172"/>
    <lineage>
        <taxon>unclassified sequences</taxon>
        <taxon>metagenomes</taxon>
        <taxon>ecological metagenomes</taxon>
    </lineage>
</organism>
<reference evidence="2" key="1">
    <citation type="submission" date="2018-05" db="EMBL/GenBank/DDBJ databases">
        <authorList>
            <person name="Lanie J.A."/>
            <person name="Ng W.-L."/>
            <person name="Kazmierczak K.M."/>
            <person name="Andrzejewski T.M."/>
            <person name="Davidsen T.M."/>
            <person name="Wayne K.J."/>
            <person name="Tettelin H."/>
            <person name="Glass J.I."/>
            <person name="Rusch D."/>
            <person name="Podicherti R."/>
            <person name="Tsui H.-C.T."/>
            <person name="Winkler M.E."/>
        </authorList>
    </citation>
    <scope>NUCLEOTIDE SEQUENCE</scope>
</reference>
<dbReference type="Gene3D" id="3.90.550.10">
    <property type="entry name" value="Spore Coat Polysaccharide Biosynthesis Protein SpsA, Chain A"/>
    <property type="match status" value="1"/>
</dbReference>
<feature type="non-terminal residue" evidence="2">
    <location>
        <position position="82"/>
    </location>
</feature>
<evidence type="ECO:0000313" key="2">
    <source>
        <dbReference type="EMBL" id="SVC27234.1"/>
    </source>
</evidence>
<dbReference type="Pfam" id="PF00483">
    <property type="entry name" value="NTP_transferase"/>
    <property type="match status" value="1"/>
</dbReference>
<dbReference type="InterPro" id="IPR051161">
    <property type="entry name" value="Mannose-6P_isomerase_type2"/>
</dbReference>
<dbReference type="EMBL" id="UINC01082456">
    <property type="protein sequence ID" value="SVC27234.1"/>
    <property type="molecule type" value="Genomic_DNA"/>
</dbReference>
<dbReference type="InterPro" id="IPR005835">
    <property type="entry name" value="NTP_transferase_dom"/>
</dbReference>
<protein>
    <recommendedName>
        <fullName evidence="1">Nucleotidyl transferase domain-containing protein</fullName>
    </recommendedName>
</protein>
<dbReference type="AlphaFoldDB" id="A0A382KQY3"/>
<dbReference type="PANTHER" id="PTHR46390">
    <property type="entry name" value="MANNOSE-1-PHOSPHATE GUANYLYLTRANSFERASE"/>
    <property type="match status" value="1"/>
</dbReference>
<feature type="domain" description="Nucleotidyl transferase" evidence="1">
    <location>
        <begin position="4"/>
        <end position="71"/>
    </location>
</feature>
<accession>A0A382KQY3</accession>
<evidence type="ECO:0000259" key="1">
    <source>
        <dbReference type="Pfam" id="PF00483"/>
    </source>
</evidence>
<sequence length="82" mass="8987">VLIPVILCGGSGTRLWPLSRRLHPKQFLSLTGERTLLQDTVARLGPLQCGLPLLVCHDNHRFSVAGQLKELGLEHGTIVLEP</sequence>
<dbReference type="PANTHER" id="PTHR46390:SF1">
    <property type="entry name" value="MANNOSE-1-PHOSPHATE GUANYLYLTRANSFERASE"/>
    <property type="match status" value="1"/>
</dbReference>
<feature type="non-terminal residue" evidence="2">
    <location>
        <position position="1"/>
    </location>
</feature>
<dbReference type="InterPro" id="IPR029044">
    <property type="entry name" value="Nucleotide-diphossugar_trans"/>
</dbReference>
<proteinExistence type="predicted"/>
<dbReference type="SUPFAM" id="SSF53448">
    <property type="entry name" value="Nucleotide-diphospho-sugar transferases"/>
    <property type="match status" value="1"/>
</dbReference>
<dbReference type="GO" id="GO:0009298">
    <property type="term" value="P:GDP-mannose biosynthetic process"/>
    <property type="evidence" value="ECO:0007669"/>
    <property type="project" value="TreeGrafter"/>
</dbReference>